<reference evidence="2" key="1">
    <citation type="journal article" date="2015" name="Nature">
        <title>Complex archaea that bridge the gap between prokaryotes and eukaryotes.</title>
        <authorList>
            <person name="Spang A."/>
            <person name="Saw J.H."/>
            <person name="Jorgensen S.L."/>
            <person name="Zaremba-Niedzwiedzka K."/>
            <person name="Martijn J."/>
            <person name="Lind A.E."/>
            <person name="van Eijk R."/>
            <person name="Schleper C."/>
            <person name="Guy L."/>
            <person name="Ettema T.J."/>
        </authorList>
    </citation>
    <scope>NUCLEOTIDE SEQUENCE</scope>
</reference>
<dbReference type="EMBL" id="LAZR01049002">
    <property type="protein sequence ID" value="KKK90649.1"/>
    <property type="molecule type" value="Genomic_DNA"/>
</dbReference>
<feature type="compositionally biased region" description="Basic residues" evidence="1">
    <location>
        <begin position="162"/>
        <end position="172"/>
    </location>
</feature>
<dbReference type="InterPro" id="IPR038563">
    <property type="entry name" value="Endonuclease_7_sf"/>
</dbReference>
<dbReference type="InterPro" id="IPR044925">
    <property type="entry name" value="His-Me_finger_sf"/>
</dbReference>
<evidence type="ECO:0000313" key="2">
    <source>
        <dbReference type="EMBL" id="KKK90649.1"/>
    </source>
</evidence>
<evidence type="ECO:0008006" key="3">
    <source>
        <dbReference type="Google" id="ProtNLM"/>
    </source>
</evidence>
<dbReference type="AlphaFoldDB" id="A0A0F9BJ89"/>
<name>A0A0F9BJ89_9ZZZZ</name>
<proteinExistence type="predicted"/>
<dbReference type="InterPro" id="IPR004211">
    <property type="entry name" value="Endonuclease_7"/>
</dbReference>
<comment type="caution">
    <text evidence="2">The sequence shown here is derived from an EMBL/GenBank/DDBJ whole genome shotgun (WGS) entry which is preliminary data.</text>
</comment>
<sequence length="172" mass="19803">MPKPKTKRCTQCKQNKPRSAFGKHTQAKDGLNCWCRPCARKKTKQQYQKQPKKVRVARVAAWKKANPDYARDNMLRRNYGISLVEYNDLLESQGGVCAICGKPPKKLALAVDHDHKTKHIRGLLCHRCNRGLPWLADSAEVLRKAADYLDNPPPKVVLLKDRRGRNPRKKRR</sequence>
<dbReference type="Pfam" id="PF02945">
    <property type="entry name" value="Endonuclease_7"/>
    <property type="match status" value="1"/>
</dbReference>
<accession>A0A0F9BJ89</accession>
<evidence type="ECO:0000256" key="1">
    <source>
        <dbReference type="SAM" id="MobiDB-lite"/>
    </source>
</evidence>
<dbReference type="SUPFAM" id="SSF54060">
    <property type="entry name" value="His-Me finger endonucleases"/>
    <property type="match status" value="1"/>
</dbReference>
<dbReference type="Gene3D" id="3.40.1800.10">
    <property type="entry name" value="His-Me finger endonucleases"/>
    <property type="match status" value="1"/>
</dbReference>
<organism evidence="2">
    <name type="scientific">marine sediment metagenome</name>
    <dbReference type="NCBI Taxonomy" id="412755"/>
    <lineage>
        <taxon>unclassified sequences</taxon>
        <taxon>metagenomes</taxon>
        <taxon>ecological metagenomes</taxon>
    </lineage>
</organism>
<feature type="region of interest" description="Disordered" evidence="1">
    <location>
        <begin position="150"/>
        <end position="172"/>
    </location>
</feature>
<protein>
    <recommendedName>
        <fullName evidence="3">Recombination endonuclease VII</fullName>
    </recommendedName>
</protein>
<gene>
    <name evidence="2" type="ORF">LCGC14_2720880</name>
</gene>